<dbReference type="PATRIC" id="fig|1303518.3.peg.407"/>
<evidence type="ECO:0000256" key="4">
    <source>
        <dbReference type="ARBA" id="ARBA00023235"/>
    </source>
</evidence>
<dbReference type="InterPro" id="IPR050188">
    <property type="entry name" value="RluA_PseudoU_synthase"/>
</dbReference>
<dbReference type="GO" id="GO:0003723">
    <property type="term" value="F:RNA binding"/>
    <property type="evidence" value="ECO:0007669"/>
    <property type="project" value="UniProtKB-KW"/>
</dbReference>
<dbReference type="EMBL" id="HF951689">
    <property type="protein sequence ID" value="CCW34236.1"/>
    <property type="molecule type" value="Genomic_DNA"/>
</dbReference>
<evidence type="ECO:0000259" key="8">
    <source>
        <dbReference type="SMART" id="SM00363"/>
    </source>
</evidence>
<dbReference type="STRING" id="454171.CP488_00755"/>
<dbReference type="AlphaFoldDB" id="S0ESH2"/>
<dbReference type="InterPro" id="IPR006145">
    <property type="entry name" value="PsdUridine_synth_RsuA/RluA"/>
</dbReference>
<feature type="active site" evidence="5">
    <location>
        <position position="143"/>
    </location>
</feature>
<dbReference type="FunCoup" id="S0ESH2">
    <property type="interactions" value="471"/>
</dbReference>
<sequence length="340" mass="38353">MEKRVYTILKEDVGERLDRFVARMVPQTSRSSVTRWIEQTSLGWGGVWVNGQASRPSYRLREGDEVAVQIPPPQPITLLPEALPLTILYEDEDLLVVNKAQGMVVHPAPGSPHGTLVNAVLAHTEKVSEVGEDERPGIVHRLDKDTSGLLVVAKTDYALRQLQLQLQARQMERRYLALVWGAPRFNEAVIDAPIGRHPVDRKKMAVIEDTRHKAREARTELKVQKRFGSLFTLLEAKLHTGRTHQIRVHCAYIHHPVVGDPVYGGDRNLPQTKLAFEVRKKLEELLDRLPGQALHAYFLAFLHPVTGERLYFHTEPPEPMQALISALEEICVNGDETAPC</sequence>
<evidence type="ECO:0000313" key="10">
    <source>
        <dbReference type="Proteomes" id="UP000014227"/>
    </source>
</evidence>
<dbReference type="InterPro" id="IPR020103">
    <property type="entry name" value="PsdUridine_synth_cat_dom_sf"/>
</dbReference>
<comment type="similarity">
    <text evidence="2 7">Belongs to the pseudouridine synthase RluA family.</text>
</comment>
<dbReference type="InterPro" id="IPR006224">
    <property type="entry name" value="PsdUridine_synth_RluA-like_CS"/>
</dbReference>
<keyword evidence="3 6" id="KW-0694">RNA-binding</keyword>
<dbReference type="PROSITE" id="PS50889">
    <property type="entry name" value="S4"/>
    <property type="match status" value="1"/>
</dbReference>
<dbReference type="InParanoid" id="S0ESH2"/>
<dbReference type="CDD" id="cd02869">
    <property type="entry name" value="PseudoU_synth_RluA_like"/>
    <property type="match status" value="1"/>
</dbReference>
<dbReference type="HOGENOM" id="CLU_016902_4_4_0"/>
<organism evidence="9 10">
    <name type="scientific">Chthonomonas calidirosea (strain DSM 23976 / ICMP 18418 / T49)</name>
    <dbReference type="NCBI Taxonomy" id="1303518"/>
    <lineage>
        <taxon>Bacteria</taxon>
        <taxon>Bacillati</taxon>
        <taxon>Armatimonadota</taxon>
        <taxon>Chthonomonadia</taxon>
        <taxon>Chthonomonadales</taxon>
        <taxon>Chthonomonadaceae</taxon>
        <taxon>Chthonomonas</taxon>
    </lineage>
</organism>
<dbReference type="SUPFAM" id="SSF55174">
    <property type="entry name" value="Alpha-L RNA-binding motif"/>
    <property type="match status" value="1"/>
</dbReference>
<dbReference type="FunFam" id="3.30.2350.10:FF:000006">
    <property type="entry name" value="Pseudouridine synthase"/>
    <property type="match status" value="1"/>
</dbReference>
<dbReference type="PROSITE" id="PS01129">
    <property type="entry name" value="PSI_RLU"/>
    <property type="match status" value="1"/>
</dbReference>
<dbReference type="PANTHER" id="PTHR21600">
    <property type="entry name" value="MITOCHONDRIAL RNA PSEUDOURIDINE SYNTHASE"/>
    <property type="match status" value="1"/>
</dbReference>
<keyword evidence="4 7" id="KW-0413">Isomerase</keyword>
<keyword evidence="10" id="KW-1185">Reference proteome</keyword>
<dbReference type="InterPro" id="IPR006225">
    <property type="entry name" value="PsdUridine_synth_RluC/D"/>
</dbReference>
<name>S0ESH2_CHTCT</name>
<evidence type="ECO:0000313" key="9">
    <source>
        <dbReference type="EMBL" id="CCW34236.1"/>
    </source>
</evidence>
<evidence type="ECO:0000256" key="6">
    <source>
        <dbReference type="PROSITE-ProRule" id="PRU00182"/>
    </source>
</evidence>
<dbReference type="SMART" id="SM00363">
    <property type="entry name" value="S4"/>
    <property type="match status" value="1"/>
</dbReference>
<comment type="function">
    <text evidence="7">Responsible for synthesis of pseudouridine from uracil.</text>
</comment>
<dbReference type="Proteomes" id="UP000014227">
    <property type="component" value="Chromosome I"/>
</dbReference>
<dbReference type="InterPro" id="IPR002942">
    <property type="entry name" value="S4_RNA-bd"/>
</dbReference>
<dbReference type="RefSeq" id="WP_016481798.1">
    <property type="nucleotide sequence ID" value="NC_021487.1"/>
</dbReference>
<proteinExistence type="inferred from homology"/>
<protein>
    <recommendedName>
        <fullName evidence="7">Pseudouridine synthase</fullName>
        <ecNumber evidence="7">5.4.99.-</ecNumber>
    </recommendedName>
</protein>
<evidence type="ECO:0000256" key="1">
    <source>
        <dbReference type="ARBA" id="ARBA00000073"/>
    </source>
</evidence>
<dbReference type="SUPFAM" id="SSF55120">
    <property type="entry name" value="Pseudouridine synthase"/>
    <property type="match status" value="1"/>
</dbReference>
<dbReference type="eggNOG" id="COG0564">
    <property type="taxonomic scope" value="Bacteria"/>
</dbReference>
<dbReference type="GO" id="GO:0120159">
    <property type="term" value="F:rRNA pseudouridine synthase activity"/>
    <property type="evidence" value="ECO:0007669"/>
    <property type="project" value="UniProtKB-ARBA"/>
</dbReference>
<dbReference type="Pfam" id="PF00849">
    <property type="entry name" value="PseudoU_synth_2"/>
    <property type="match status" value="1"/>
</dbReference>
<dbReference type="CDD" id="cd00165">
    <property type="entry name" value="S4"/>
    <property type="match status" value="1"/>
</dbReference>
<accession>S0ESH2</accession>
<gene>
    <name evidence="9" type="ORF">CCALI_00401</name>
</gene>
<dbReference type="NCBIfam" id="TIGR00005">
    <property type="entry name" value="rluA_subfam"/>
    <property type="match status" value="1"/>
</dbReference>
<dbReference type="EC" id="5.4.99.-" evidence="7"/>
<dbReference type="InterPro" id="IPR036986">
    <property type="entry name" value="S4_RNA-bd_sf"/>
</dbReference>
<dbReference type="KEGG" id="ccz:CCALI_00401"/>
<reference evidence="10" key="1">
    <citation type="submission" date="2013-03" db="EMBL/GenBank/DDBJ databases">
        <title>Genome sequence of Chthonomonas calidirosea, the first sequenced genome from the Armatimonadetes phylum (formally candidate division OP10).</title>
        <authorList>
            <person name="Lee K.C.Y."/>
            <person name="Morgan X.C."/>
            <person name="Dunfield P.F."/>
            <person name="Tamas I."/>
            <person name="Houghton K.M."/>
            <person name="Vyssotski M."/>
            <person name="Ryan J.L.J."/>
            <person name="Lagutin K."/>
            <person name="McDonald I.R."/>
            <person name="Stott M.B."/>
        </authorList>
    </citation>
    <scope>NUCLEOTIDE SEQUENCE [LARGE SCALE GENOMIC DNA]</scope>
    <source>
        <strain evidence="10">DSM 23976 / ICMP 18418 / T49</strain>
    </source>
</reference>
<dbReference type="Gene3D" id="3.30.2350.10">
    <property type="entry name" value="Pseudouridine synthase"/>
    <property type="match status" value="1"/>
</dbReference>
<dbReference type="PANTHER" id="PTHR21600:SF44">
    <property type="entry name" value="RIBOSOMAL LARGE SUBUNIT PSEUDOURIDINE SYNTHASE D"/>
    <property type="match status" value="1"/>
</dbReference>
<evidence type="ECO:0000256" key="5">
    <source>
        <dbReference type="PIRSR" id="PIRSR606225-1"/>
    </source>
</evidence>
<dbReference type="Gene3D" id="3.10.290.10">
    <property type="entry name" value="RNA-binding S4 domain"/>
    <property type="match status" value="1"/>
</dbReference>
<evidence type="ECO:0000256" key="7">
    <source>
        <dbReference type="RuleBase" id="RU362028"/>
    </source>
</evidence>
<comment type="catalytic activity">
    <reaction evidence="1 7">
        <text>a uridine in RNA = a pseudouridine in RNA</text>
        <dbReference type="Rhea" id="RHEA:48348"/>
        <dbReference type="Rhea" id="RHEA-COMP:12068"/>
        <dbReference type="Rhea" id="RHEA-COMP:12069"/>
        <dbReference type="ChEBI" id="CHEBI:65314"/>
        <dbReference type="ChEBI" id="CHEBI:65315"/>
    </reaction>
</comment>
<dbReference type="GO" id="GO:0000455">
    <property type="term" value="P:enzyme-directed rRNA pseudouridine synthesis"/>
    <property type="evidence" value="ECO:0007669"/>
    <property type="project" value="UniProtKB-ARBA"/>
</dbReference>
<evidence type="ECO:0000256" key="2">
    <source>
        <dbReference type="ARBA" id="ARBA00010876"/>
    </source>
</evidence>
<evidence type="ECO:0000256" key="3">
    <source>
        <dbReference type="ARBA" id="ARBA00022884"/>
    </source>
</evidence>
<feature type="domain" description="RNA-binding S4" evidence="8">
    <location>
        <begin position="15"/>
        <end position="77"/>
    </location>
</feature>
<dbReference type="Pfam" id="PF01479">
    <property type="entry name" value="S4"/>
    <property type="match status" value="1"/>
</dbReference>